<dbReference type="InterPro" id="IPR013087">
    <property type="entry name" value="Znf_C2H2_type"/>
</dbReference>
<dbReference type="SUPFAM" id="SSF57667">
    <property type="entry name" value="beta-beta-alpha zinc fingers"/>
    <property type="match status" value="3"/>
</dbReference>
<evidence type="ECO:0000256" key="11">
    <source>
        <dbReference type="PROSITE-ProRule" id="PRU00042"/>
    </source>
</evidence>
<sequence>MAVEGGRLLLSLTALFVSSGYHIENSEVLFRIINEEETSKRGHCREGLGPDIMLRLNYQGPGATSHDVEDSDQRIIKTEPSLLLEIKQEEDFYDTDVPDPSQPPEVRPSTPGLVPDSCYPVTVKKEAADGVGGELLLSEASSEWAGSKTRPPCKTGAPAPTRRRKGIARQIKSVVALHNSDQNKQTEPKESEALRHSRLFPEREPSFTDIKLPFPTSRPVEEVYPISFQQRGQTFIICSVCGKTFCNNSSFQVHLRTHTGERPYKCNHCDKSFIRSSHLKIHLRTHTGERPYKCPACDKSFRDNSSFARHQRIHTGEKPYQCPTCGKYFRKKSNLKDHQRTHTGERPYSCKYCDKSFHQRSNLRVHERNHHRDG</sequence>
<keyword evidence="3" id="KW-0479">Metal-binding</keyword>
<dbReference type="GO" id="GO:0008270">
    <property type="term" value="F:zinc ion binding"/>
    <property type="evidence" value="ECO:0007669"/>
    <property type="project" value="UniProtKB-KW"/>
</dbReference>
<gene>
    <name evidence="15" type="ORF">GDO78_014387</name>
</gene>
<evidence type="ECO:0000256" key="10">
    <source>
        <dbReference type="ARBA" id="ARBA00023242"/>
    </source>
</evidence>
<dbReference type="FunFam" id="3.30.160.60:FF:000965">
    <property type="entry name" value="Neurotrophin receptor-interacting factor homolog"/>
    <property type="match status" value="1"/>
</dbReference>
<protein>
    <recommendedName>
        <fullName evidence="14">C2H2-type domain-containing protein</fullName>
    </recommendedName>
</protein>
<evidence type="ECO:0000256" key="9">
    <source>
        <dbReference type="ARBA" id="ARBA00023163"/>
    </source>
</evidence>
<evidence type="ECO:0000256" key="6">
    <source>
        <dbReference type="ARBA" id="ARBA00022833"/>
    </source>
</evidence>
<evidence type="ECO:0000256" key="4">
    <source>
        <dbReference type="ARBA" id="ARBA00022737"/>
    </source>
</evidence>
<dbReference type="PROSITE" id="PS00028">
    <property type="entry name" value="ZINC_FINGER_C2H2_1"/>
    <property type="match status" value="5"/>
</dbReference>
<proteinExistence type="inferred from homology"/>
<evidence type="ECO:0000256" key="13">
    <source>
        <dbReference type="SAM" id="SignalP"/>
    </source>
</evidence>
<dbReference type="FunFam" id="3.30.160.60:FF:002343">
    <property type="entry name" value="Zinc finger protein 33A"/>
    <property type="match status" value="1"/>
</dbReference>
<keyword evidence="8" id="KW-0238">DNA-binding</keyword>
<dbReference type="PANTHER" id="PTHR23235">
    <property type="entry name" value="KRUEPPEL-LIKE TRANSCRIPTION FACTOR"/>
    <property type="match status" value="1"/>
</dbReference>
<feature type="domain" description="C2H2-type" evidence="14">
    <location>
        <begin position="292"/>
        <end position="319"/>
    </location>
</feature>
<keyword evidence="16" id="KW-1185">Reference proteome</keyword>
<dbReference type="SMART" id="SM00355">
    <property type="entry name" value="ZnF_C2H2"/>
    <property type="match status" value="5"/>
</dbReference>
<feature type="region of interest" description="Disordered" evidence="12">
    <location>
        <begin position="177"/>
        <end position="200"/>
    </location>
</feature>
<evidence type="ECO:0000256" key="3">
    <source>
        <dbReference type="ARBA" id="ARBA00022723"/>
    </source>
</evidence>
<accession>A0A8J6B7Y2</accession>
<keyword evidence="7" id="KW-0805">Transcription regulation</keyword>
<keyword evidence="10" id="KW-0539">Nucleus</keyword>
<dbReference type="PROSITE" id="PS50157">
    <property type="entry name" value="ZINC_FINGER_C2H2_2"/>
    <property type="match status" value="5"/>
</dbReference>
<feature type="region of interest" description="Disordered" evidence="12">
    <location>
        <begin position="93"/>
        <end position="114"/>
    </location>
</feature>
<dbReference type="Gene3D" id="3.30.160.60">
    <property type="entry name" value="Classic Zinc Finger"/>
    <property type="match status" value="5"/>
</dbReference>
<dbReference type="FunFam" id="3.30.160.60:FF:000016">
    <property type="entry name" value="zinc finger protein 37 homolog"/>
    <property type="match status" value="1"/>
</dbReference>
<feature type="region of interest" description="Disordered" evidence="12">
    <location>
        <begin position="141"/>
        <end position="165"/>
    </location>
</feature>
<evidence type="ECO:0000256" key="5">
    <source>
        <dbReference type="ARBA" id="ARBA00022771"/>
    </source>
</evidence>
<evidence type="ECO:0000313" key="15">
    <source>
        <dbReference type="EMBL" id="KAG9462316.1"/>
    </source>
</evidence>
<keyword evidence="4" id="KW-0677">Repeat</keyword>
<organism evidence="15 16">
    <name type="scientific">Eleutherodactylus coqui</name>
    <name type="common">Puerto Rican coqui</name>
    <dbReference type="NCBI Taxonomy" id="57060"/>
    <lineage>
        <taxon>Eukaryota</taxon>
        <taxon>Metazoa</taxon>
        <taxon>Chordata</taxon>
        <taxon>Craniata</taxon>
        <taxon>Vertebrata</taxon>
        <taxon>Euteleostomi</taxon>
        <taxon>Amphibia</taxon>
        <taxon>Batrachia</taxon>
        <taxon>Anura</taxon>
        <taxon>Neobatrachia</taxon>
        <taxon>Hyloidea</taxon>
        <taxon>Eleutherodactylidae</taxon>
        <taxon>Eleutherodactylinae</taxon>
        <taxon>Eleutherodactylus</taxon>
        <taxon>Eleutherodactylus</taxon>
    </lineage>
</organism>
<dbReference type="InterPro" id="IPR036236">
    <property type="entry name" value="Znf_C2H2_sf"/>
</dbReference>
<dbReference type="Pfam" id="PF00096">
    <property type="entry name" value="zf-C2H2"/>
    <property type="match status" value="5"/>
</dbReference>
<feature type="signal peptide" evidence="13">
    <location>
        <begin position="1"/>
        <end position="20"/>
    </location>
</feature>
<feature type="compositionally biased region" description="Basic and acidic residues" evidence="12">
    <location>
        <begin position="184"/>
        <end position="200"/>
    </location>
</feature>
<dbReference type="FunFam" id="3.30.160.60:FF:000624">
    <property type="entry name" value="zinc finger protein 697"/>
    <property type="match status" value="1"/>
</dbReference>
<keyword evidence="6" id="KW-0862">Zinc</keyword>
<dbReference type="Proteomes" id="UP000770717">
    <property type="component" value="Unassembled WGS sequence"/>
</dbReference>
<dbReference type="FunFam" id="3.30.160.60:FF:002190">
    <property type="entry name" value="Zinc finger protein 658"/>
    <property type="match status" value="1"/>
</dbReference>
<evidence type="ECO:0000256" key="8">
    <source>
        <dbReference type="ARBA" id="ARBA00023125"/>
    </source>
</evidence>
<feature type="chain" id="PRO_5035255620" description="C2H2-type domain-containing protein" evidence="13">
    <location>
        <begin position="21"/>
        <end position="374"/>
    </location>
</feature>
<dbReference type="GO" id="GO:0005634">
    <property type="term" value="C:nucleus"/>
    <property type="evidence" value="ECO:0007669"/>
    <property type="project" value="UniProtKB-SubCell"/>
</dbReference>
<comment type="subcellular location">
    <subcellularLocation>
        <location evidence="1">Nucleus</location>
    </subcellularLocation>
</comment>
<dbReference type="PANTHER" id="PTHR23235:SF120">
    <property type="entry name" value="KRUPPEL-LIKE FACTOR 15"/>
    <property type="match status" value="1"/>
</dbReference>
<evidence type="ECO:0000259" key="14">
    <source>
        <dbReference type="PROSITE" id="PS50157"/>
    </source>
</evidence>
<dbReference type="OrthoDB" id="1095242at2759"/>
<comment type="similarity">
    <text evidence="2">Belongs to the krueppel C2H2-type zinc-finger protein family.</text>
</comment>
<feature type="domain" description="C2H2-type" evidence="14">
    <location>
        <begin position="348"/>
        <end position="374"/>
    </location>
</feature>
<reference evidence="15" key="1">
    <citation type="thesis" date="2020" institute="ProQuest LLC" country="789 East Eisenhower Parkway, Ann Arbor, MI, USA">
        <title>Comparative Genomics and Chromosome Evolution.</title>
        <authorList>
            <person name="Mudd A.B."/>
        </authorList>
    </citation>
    <scope>NUCLEOTIDE SEQUENCE</scope>
    <source>
        <strain evidence="15">HN-11 Male</strain>
        <tissue evidence="15">Kidney and liver</tissue>
    </source>
</reference>
<keyword evidence="13" id="KW-0732">Signal</keyword>
<evidence type="ECO:0000256" key="2">
    <source>
        <dbReference type="ARBA" id="ARBA00006991"/>
    </source>
</evidence>
<evidence type="ECO:0000256" key="12">
    <source>
        <dbReference type="SAM" id="MobiDB-lite"/>
    </source>
</evidence>
<feature type="domain" description="C2H2-type" evidence="14">
    <location>
        <begin position="264"/>
        <end position="291"/>
    </location>
</feature>
<evidence type="ECO:0000256" key="7">
    <source>
        <dbReference type="ARBA" id="ARBA00023015"/>
    </source>
</evidence>
<dbReference type="AlphaFoldDB" id="A0A8J6B7Y2"/>
<evidence type="ECO:0000313" key="16">
    <source>
        <dbReference type="Proteomes" id="UP000770717"/>
    </source>
</evidence>
<keyword evidence="5 11" id="KW-0863">Zinc-finger</keyword>
<keyword evidence="9" id="KW-0804">Transcription</keyword>
<evidence type="ECO:0000256" key="1">
    <source>
        <dbReference type="ARBA" id="ARBA00004123"/>
    </source>
</evidence>
<comment type="caution">
    <text evidence="15">The sequence shown here is derived from an EMBL/GenBank/DDBJ whole genome shotgun (WGS) entry which is preliminary data.</text>
</comment>
<dbReference type="GO" id="GO:0000978">
    <property type="term" value="F:RNA polymerase II cis-regulatory region sequence-specific DNA binding"/>
    <property type="evidence" value="ECO:0007669"/>
    <property type="project" value="TreeGrafter"/>
</dbReference>
<feature type="domain" description="C2H2-type" evidence="14">
    <location>
        <begin position="236"/>
        <end position="263"/>
    </location>
</feature>
<dbReference type="GO" id="GO:0000981">
    <property type="term" value="F:DNA-binding transcription factor activity, RNA polymerase II-specific"/>
    <property type="evidence" value="ECO:0007669"/>
    <property type="project" value="TreeGrafter"/>
</dbReference>
<dbReference type="EMBL" id="WNTK01012103">
    <property type="protein sequence ID" value="KAG9462316.1"/>
    <property type="molecule type" value="Genomic_DNA"/>
</dbReference>
<name>A0A8J6B7Y2_ELECQ</name>
<feature type="domain" description="C2H2-type" evidence="14">
    <location>
        <begin position="320"/>
        <end position="347"/>
    </location>
</feature>